<reference evidence="2" key="1">
    <citation type="submission" date="2016-02" db="EMBL/GenBank/DDBJ databases">
        <title>WGS assembly of Manihot esculenta.</title>
        <authorList>
            <person name="Bredeson J.V."/>
            <person name="Prochnik S.E."/>
            <person name="Lyons J.B."/>
            <person name="Schmutz J."/>
            <person name="Grimwood J."/>
            <person name="Vrebalov J."/>
            <person name="Bart R.S."/>
            <person name="Amuge T."/>
            <person name="Ferguson M.E."/>
            <person name="Green R."/>
            <person name="Putnam N."/>
            <person name="Stites J."/>
            <person name="Rounsley S."/>
            <person name="Rokhsar D.S."/>
        </authorList>
    </citation>
    <scope>NUCLEOTIDE SEQUENCE [LARGE SCALE GENOMIC DNA]</scope>
    <source>
        <tissue evidence="2">Leaf</tissue>
    </source>
</reference>
<keyword evidence="1" id="KW-0472">Membrane</keyword>
<evidence type="ECO:0000256" key="1">
    <source>
        <dbReference type="SAM" id="Phobius"/>
    </source>
</evidence>
<dbReference type="AlphaFoldDB" id="A0A2C9WA65"/>
<keyword evidence="1" id="KW-1133">Transmembrane helix</keyword>
<gene>
    <name evidence="2" type="ORF">MANES_03G180800</name>
</gene>
<name>A0A2C9WA65_MANES</name>
<accession>A0A2C9WA65</accession>
<sequence>MAEEKASDSEDGPMMVRMELLQIKCVLLLCWSCGPLLLVHFLSKISFLKFR</sequence>
<dbReference type="EMBL" id="CM004389">
    <property type="protein sequence ID" value="OAY55795.1"/>
    <property type="molecule type" value="Genomic_DNA"/>
</dbReference>
<keyword evidence="1" id="KW-0812">Transmembrane</keyword>
<protein>
    <submittedName>
        <fullName evidence="2">Uncharacterized protein</fullName>
    </submittedName>
</protein>
<organism evidence="2">
    <name type="scientific">Manihot esculenta</name>
    <name type="common">Cassava</name>
    <name type="synonym">Jatropha manihot</name>
    <dbReference type="NCBI Taxonomy" id="3983"/>
    <lineage>
        <taxon>Eukaryota</taxon>
        <taxon>Viridiplantae</taxon>
        <taxon>Streptophyta</taxon>
        <taxon>Embryophyta</taxon>
        <taxon>Tracheophyta</taxon>
        <taxon>Spermatophyta</taxon>
        <taxon>Magnoliopsida</taxon>
        <taxon>eudicotyledons</taxon>
        <taxon>Gunneridae</taxon>
        <taxon>Pentapetalae</taxon>
        <taxon>rosids</taxon>
        <taxon>fabids</taxon>
        <taxon>Malpighiales</taxon>
        <taxon>Euphorbiaceae</taxon>
        <taxon>Crotonoideae</taxon>
        <taxon>Manihoteae</taxon>
        <taxon>Manihot</taxon>
    </lineage>
</organism>
<proteinExistence type="predicted"/>
<evidence type="ECO:0000313" key="2">
    <source>
        <dbReference type="EMBL" id="OAY55795.1"/>
    </source>
</evidence>
<feature type="transmembrane region" description="Helical" evidence="1">
    <location>
        <begin position="20"/>
        <end position="42"/>
    </location>
</feature>